<dbReference type="GO" id="GO:0005524">
    <property type="term" value="F:ATP binding"/>
    <property type="evidence" value="ECO:0007669"/>
    <property type="project" value="UniProtKB-KW"/>
</dbReference>
<dbReference type="InterPro" id="IPR027417">
    <property type="entry name" value="P-loop_NTPase"/>
</dbReference>
<dbReference type="Proteomes" id="UP000265618">
    <property type="component" value="Unassembled WGS sequence"/>
</dbReference>
<evidence type="ECO:0000256" key="4">
    <source>
        <dbReference type="ARBA" id="ARBA00022806"/>
    </source>
</evidence>
<evidence type="ECO:0000256" key="5">
    <source>
        <dbReference type="ARBA" id="ARBA00022840"/>
    </source>
</evidence>
<dbReference type="SUPFAM" id="SSF52540">
    <property type="entry name" value="P-loop containing nucleoside triphosphate hydrolases"/>
    <property type="match status" value="1"/>
</dbReference>
<dbReference type="InterPro" id="IPR014001">
    <property type="entry name" value="Helicase_ATP-bd"/>
</dbReference>
<dbReference type="PROSITE" id="PS00690">
    <property type="entry name" value="DEAH_ATP_HELICASE"/>
    <property type="match status" value="1"/>
</dbReference>
<keyword evidence="4" id="KW-0347">Helicase</keyword>
<evidence type="ECO:0000256" key="2">
    <source>
        <dbReference type="ARBA" id="ARBA00022741"/>
    </source>
</evidence>
<evidence type="ECO:0000259" key="7">
    <source>
        <dbReference type="PROSITE" id="PS51192"/>
    </source>
</evidence>
<comment type="caution">
    <text evidence="8">The sequence shown here is derived from an EMBL/GenBank/DDBJ whole genome shotgun (WGS) entry which is preliminary data.</text>
</comment>
<evidence type="ECO:0000313" key="8">
    <source>
        <dbReference type="EMBL" id="GIQ85681.1"/>
    </source>
</evidence>
<dbReference type="Pfam" id="PF00271">
    <property type="entry name" value="Helicase_C"/>
    <property type="match status" value="1"/>
</dbReference>
<dbReference type="EMBL" id="BDIP01002074">
    <property type="protein sequence ID" value="GIQ85681.1"/>
    <property type="molecule type" value="Genomic_DNA"/>
</dbReference>
<comment type="similarity">
    <text evidence="1">Belongs to the DEAD box helicase family. DEAH subfamily.</text>
</comment>
<reference evidence="8 9" key="1">
    <citation type="journal article" date="2018" name="PLoS ONE">
        <title>The draft genome of Kipferlia bialata reveals reductive genome evolution in fornicate parasites.</title>
        <authorList>
            <person name="Tanifuji G."/>
            <person name="Takabayashi S."/>
            <person name="Kume K."/>
            <person name="Takagi M."/>
            <person name="Nakayama T."/>
            <person name="Kamikawa R."/>
            <person name="Inagaki Y."/>
            <person name="Hashimoto T."/>
        </authorList>
    </citation>
    <scope>NUCLEOTIDE SEQUENCE [LARGE SCALE GENOMIC DNA]</scope>
    <source>
        <strain evidence="8">NY0173</strain>
    </source>
</reference>
<dbReference type="GO" id="GO:0016787">
    <property type="term" value="F:hydrolase activity"/>
    <property type="evidence" value="ECO:0007669"/>
    <property type="project" value="UniProtKB-KW"/>
</dbReference>
<keyword evidence="2" id="KW-0547">Nucleotide-binding</keyword>
<keyword evidence="3" id="KW-0378">Hydrolase</keyword>
<feature type="domain" description="Helicase ATP-binding" evidence="7">
    <location>
        <begin position="65"/>
        <end position="197"/>
    </location>
</feature>
<dbReference type="Gene3D" id="3.40.50.300">
    <property type="entry name" value="P-loop containing nucleotide triphosphate hydrolases"/>
    <property type="match status" value="2"/>
</dbReference>
<dbReference type="AlphaFoldDB" id="A0A9K3CYP2"/>
<dbReference type="PANTHER" id="PTHR18934">
    <property type="entry name" value="ATP-DEPENDENT RNA HELICASE"/>
    <property type="match status" value="1"/>
</dbReference>
<dbReference type="PROSITE" id="PS51192">
    <property type="entry name" value="HELICASE_ATP_BIND_1"/>
    <property type="match status" value="1"/>
</dbReference>
<evidence type="ECO:0000256" key="6">
    <source>
        <dbReference type="SAM" id="MobiDB-lite"/>
    </source>
</evidence>
<protein>
    <recommendedName>
        <fullName evidence="7">Helicase ATP-binding domain-containing protein</fullName>
    </recommendedName>
</protein>
<feature type="non-terminal residue" evidence="8">
    <location>
        <position position="366"/>
    </location>
</feature>
<dbReference type="GO" id="GO:0003723">
    <property type="term" value="F:RNA binding"/>
    <property type="evidence" value="ECO:0007669"/>
    <property type="project" value="TreeGrafter"/>
</dbReference>
<proteinExistence type="inferred from homology"/>
<sequence length="366" mass="41109">MNHEGVERERAITCPDRLSPDQTEWLHKVPQAKPLKPKYKPRYGRRRRGAPQERDPSDDARCPHKRGRILVVEPRRLAVFSLQKRVQEELRRAGSQDAVGYAMAGELKHRDNSNVLFVTVGWLLQKLLHSPDFLDSFSFLLLDEIHERGLDADLLLALLQQVRADQAYFPRLVLMSATLDVQGLGTYFGSGDPVTVHCGGMVHPVQMLMLNDIADDLAFDAGIRHVAEQASEKMRPRAEPVITPQLRLLATLLVVRTVATAEGSILVFLPGIADIEDMFERVSVMLDNRGMNADILILHSMVPFADQQDVFAETKRPRVFLSTDISQTSLTIPNVTTIIDFAHQRMVVQSTLSTVYASQSSCKQRA</sequence>
<evidence type="ECO:0000256" key="3">
    <source>
        <dbReference type="ARBA" id="ARBA00022801"/>
    </source>
</evidence>
<gene>
    <name evidence="8" type="ORF">KIPB_007391</name>
</gene>
<feature type="region of interest" description="Disordered" evidence="6">
    <location>
        <begin position="1"/>
        <end position="64"/>
    </location>
</feature>
<feature type="compositionally biased region" description="Basic and acidic residues" evidence="6">
    <location>
        <begin position="50"/>
        <end position="62"/>
    </location>
</feature>
<dbReference type="SMART" id="SM00487">
    <property type="entry name" value="DEXDc"/>
    <property type="match status" value="1"/>
</dbReference>
<keyword evidence="9" id="KW-1185">Reference proteome</keyword>
<evidence type="ECO:0000256" key="1">
    <source>
        <dbReference type="ARBA" id="ARBA00008792"/>
    </source>
</evidence>
<name>A0A9K3CYP2_9EUKA</name>
<dbReference type="InterPro" id="IPR001650">
    <property type="entry name" value="Helicase_C-like"/>
</dbReference>
<accession>A0A9K3CYP2</accession>
<keyword evidence="5" id="KW-0067">ATP-binding</keyword>
<dbReference type="InterPro" id="IPR002464">
    <property type="entry name" value="DNA/RNA_helicase_DEAH_CS"/>
</dbReference>
<evidence type="ECO:0000313" key="9">
    <source>
        <dbReference type="Proteomes" id="UP000265618"/>
    </source>
</evidence>
<feature type="compositionally biased region" description="Basic residues" evidence="6">
    <location>
        <begin position="35"/>
        <end position="49"/>
    </location>
</feature>
<feature type="compositionally biased region" description="Basic and acidic residues" evidence="6">
    <location>
        <begin position="1"/>
        <end position="11"/>
    </location>
</feature>
<organism evidence="8 9">
    <name type="scientific">Kipferlia bialata</name>
    <dbReference type="NCBI Taxonomy" id="797122"/>
    <lineage>
        <taxon>Eukaryota</taxon>
        <taxon>Metamonada</taxon>
        <taxon>Carpediemonas-like organisms</taxon>
        <taxon>Kipferlia</taxon>
    </lineage>
</organism>
<dbReference type="OrthoDB" id="447956at2759"/>
<dbReference type="PANTHER" id="PTHR18934:SF99">
    <property type="entry name" value="ATP-DEPENDENT RNA HELICASE DHX37-RELATED"/>
    <property type="match status" value="1"/>
</dbReference>
<dbReference type="GO" id="GO:0004386">
    <property type="term" value="F:helicase activity"/>
    <property type="evidence" value="ECO:0007669"/>
    <property type="project" value="UniProtKB-KW"/>
</dbReference>